<evidence type="ECO:0000256" key="6">
    <source>
        <dbReference type="ARBA" id="ARBA00023136"/>
    </source>
</evidence>
<evidence type="ECO:0000256" key="2">
    <source>
        <dbReference type="ARBA" id="ARBA00005914"/>
    </source>
</evidence>
<dbReference type="Pfam" id="PF03253">
    <property type="entry name" value="UT"/>
    <property type="match status" value="1"/>
</dbReference>
<feature type="transmembrane region" description="Helical" evidence="8">
    <location>
        <begin position="162"/>
        <end position="190"/>
    </location>
</feature>
<dbReference type="EMBL" id="JANSLM010000013">
    <property type="protein sequence ID" value="MDT8841585.1"/>
    <property type="molecule type" value="Genomic_DNA"/>
</dbReference>
<dbReference type="Gene3D" id="1.10.3430.10">
    <property type="entry name" value="Ammonium transporter AmtB like domains"/>
    <property type="match status" value="1"/>
</dbReference>
<feature type="transmembrane region" description="Helical" evidence="8">
    <location>
        <begin position="20"/>
        <end position="41"/>
    </location>
</feature>
<evidence type="ECO:0000256" key="4">
    <source>
        <dbReference type="ARBA" id="ARBA00022692"/>
    </source>
</evidence>
<gene>
    <name evidence="9" type="ORF">ParKJ_29605</name>
</gene>
<feature type="transmembrane region" description="Helical" evidence="8">
    <location>
        <begin position="124"/>
        <end position="142"/>
    </location>
</feature>
<dbReference type="AlphaFoldDB" id="A0AAP5QDC4"/>
<comment type="caution">
    <text evidence="9">The sequence shown here is derived from an EMBL/GenBank/DDBJ whole genome shotgun (WGS) entry which is preliminary data.</text>
</comment>
<protein>
    <submittedName>
        <fullName evidence="9">Urea transporter</fullName>
    </submittedName>
</protein>
<keyword evidence="6 8" id="KW-0472">Membrane</keyword>
<evidence type="ECO:0000256" key="5">
    <source>
        <dbReference type="ARBA" id="ARBA00022989"/>
    </source>
</evidence>
<dbReference type="InterPro" id="IPR029020">
    <property type="entry name" value="Ammonium/urea_transptr"/>
</dbReference>
<feature type="transmembrane region" description="Helical" evidence="8">
    <location>
        <begin position="197"/>
        <end position="214"/>
    </location>
</feature>
<accession>A0AAP5QDC4</accession>
<comment type="subcellular location">
    <subcellularLocation>
        <location evidence="1">Cell membrane</location>
        <topology evidence="1">Multi-pass membrane protein</topology>
    </subcellularLocation>
</comment>
<reference evidence="9" key="1">
    <citation type="submission" date="2022-08" db="EMBL/GenBank/DDBJ databases">
        <authorList>
            <person name="Kim S.-J."/>
        </authorList>
    </citation>
    <scope>NUCLEOTIDE SEQUENCE</scope>
    <source>
        <strain evidence="9">KJ</strain>
    </source>
</reference>
<keyword evidence="3" id="KW-1003">Cell membrane</keyword>
<feature type="transmembrane region" description="Helical" evidence="8">
    <location>
        <begin position="85"/>
        <end position="112"/>
    </location>
</feature>
<evidence type="ECO:0000256" key="3">
    <source>
        <dbReference type="ARBA" id="ARBA00022475"/>
    </source>
</evidence>
<feature type="region of interest" description="Disordered" evidence="7">
    <location>
        <begin position="298"/>
        <end position="321"/>
    </location>
</feature>
<dbReference type="PANTHER" id="PTHR10464">
    <property type="entry name" value="UREA TRANSPORTER"/>
    <property type="match status" value="1"/>
</dbReference>
<dbReference type="InterPro" id="IPR004937">
    <property type="entry name" value="Urea_transporter"/>
</dbReference>
<dbReference type="RefSeq" id="WP_106353291.1">
    <property type="nucleotide sequence ID" value="NZ_JANSLM010000013.1"/>
</dbReference>
<feature type="transmembrane region" description="Helical" evidence="8">
    <location>
        <begin position="234"/>
        <end position="255"/>
    </location>
</feature>
<name>A0AAP5QDC4_9BURK</name>
<evidence type="ECO:0000256" key="7">
    <source>
        <dbReference type="SAM" id="MobiDB-lite"/>
    </source>
</evidence>
<keyword evidence="5 8" id="KW-1133">Transmembrane helix</keyword>
<feature type="transmembrane region" description="Helical" evidence="8">
    <location>
        <begin position="46"/>
        <end position="65"/>
    </location>
</feature>
<organism evidence="9 10">
    <name type="scientific">Paraburkholderia fungorum</name>
    <dbReference type="NCBI Taxonomy" id="134537"/>
    <lineage>
        <taxon>Bacteria</taxon>
        <taxon>Pseudomonadati</taxon>
        <taxon>Pseudomonadota</taxon>
        <taxon>Betaproteobacteria</taxon>
        <taxon>Burkholderiales</taxon>
        <taxon>Burkholderiaceae</taxon>
        <taxon>Paraburkholderia</taxon>
    </lineage>
</organism>
<evidence type="ECO:0000313" key="9">
    <source>
        <dbReference type="EMBL" id="MDT8841585.1"/>
    </source>
</evidence>
<evidence type="ECO:0000256" key="1">
    <source>
        <dbReference type="ARBA" id="ARBA00004651"/>
    </source>
</evidence>
<dbReference type="GO" id="GO:0005886">
    <property type="term" value="C:plasma membrane"/>
    <property type="evidence" value="ECO:0007669"/>
    <property type="project" value="UniProtKB-SubCell"/>
</dbReference>
<feature type="transmembrane region" description="Helical" evidence="8">
    <location>
        <begin position="262"/>
        <end position="282"/>
    </location>
</feature>
<dbReference type="PANTHER" id="PTHR10464:SF4">
    <property type="entry name" value="UREA TRANSPORTER"/>
    <property type="match status" value="1"/>
</dbReference>
<comment type="similarity">
    <text evidence="2">Belongs to the urea transporter family.</text>
</comment>
<evidence type="ECO:0000313" key="10">
    <source>
        <dbReference type="Proteomes" id="UP001246473"/>
    </source>
</evidence>
<feature type="compositionally biased region" description="Low complexity" evidence="7">
    <location>
        <begin position="305"/>
        <end position="321"/>
    </location>
</feature>
<evidence type="ECO:0000256" key="8">
    <source>
        <dbReference type="SAM" id="Phobius"/>
    </source>
</evidence>
<proteinExistence type="inferred from homology"/>
<dbReference type="GO" id="GO:0015204">
    <property type="term" value="F:urea transmembrane transporter activity"/>
    <property type="evidence" value="ECO:0007669"/>
    <property type="project" value="InterPro"/>
</dbReference>
<dbReference type="Proteomes" id="UP001246473">
    <property type="component" value="Unassembled WGS sequence"/>
</dbReference>
<sequence>MLAPATEAQSAAMRTLLRSFGQIVLQPNAFTGACLLAAWLLCDPRLACAALMGAVAANVSAVLAGSPEDDTQAGLHGFNGALAGLAAFSFIADNATAAAVAILAATGTAWLLEPWSRWLRARGLGYFSSPCLIVTWLWLPLATRVTQQTLSLTEHAPRAAQLSSGVLAGFAQTGFASGALPGLLVLIGIAAASRRHALWALAGAALASAAHLLLGASPGSFDAGLLGFNGVLTAIALADSGIAATLGGVMLSVALQMTATYYALPAMTAPFVLATWSMQWLAGRFAHAAAVSEPAAHGGTGLRVTSPASAGTSSASVRGAG</sequence>
<keyword evidence="4 8" id="KW-0812">Transmembrane</keyword>